<name>A0A8T2T021_CERRI</name>
<evidence type="ECO:0000313" key="2">
    <source>
        <dbReference type="EMBL" id="KAH7373986.1"/>
    </source>
</evidence>
<dbReference type="OrthoDB" id="10370184at2759"/>
<gene>
    <name evidence="2" type="ORF">KP509_17G082400</name>
</gene>
<accession>A0A8T2T021</accession>
<proteinExistence type="predicted"/>
<dbReference type="Proteomes" id="UP000825935">
    <property type="component" value="Chromosome 17"/>
</dbReference>
<sequence length="121" mass="14400">MVQCSWLPSYACFRRIYLHTSAAVCFPRKRPGTRNPLPEEEIQKRVEAIVHRTRKKPKPKDEIDWDFKKVGDYDIKDEEIQRMYKEYLRLYHPEMAGDEMPASEEDKDSKMKGTSGFKDTR</sequence>
<protein>
    <submittedName>
        <fullName evidence="2">Uncharacterized protein</fullName>
    </submittedName>
</protein>
<reference evidence="2" key="1">
    <citation type="submission" date="2021-08" db="EMBL/GenBank/DDBJ databases">
        <title>WGS assembly of Ceratopteris richardii.</title>
        <authorList>
            <person name="Marchant D.B."/>
            <person name="Chen G."/>
            <person name="Jenkins J."/>
            <person name="Shu S."/>
            <person name="Leebens-Mack J."/>
            <person name="Grimwood J."/>
            <person name="Schmutz J."/>
            <person name="Soltis P."/>
            <person name="Soltis D."/>
            <person name="Chen Z.-H."/>
        </authorList>
    </citation>
    <scope>NUCLEOTIDE SEQUENCE</scope>
    <source>
        <strain evidence="2">Whitten #5841</strain>
        <tissue evidence="2">Leaf</tissue>
    </source>
</reference>
<comment type="caution">
    <text evidence="2">The sequence shown here is derived from an EMBL/GenBank/DDBJ whole genome shotgun (WGS) entry which is preliminary data.</text>
</comment>
<evidence type="ECO:0000256" key="1">
    <source>
        <dbReference type="SAM" id="MobiDB-lite"/>
    </source>
</evidence>
<dbReference type="AlphaFoldDB" id="A0A8T2T021"/>
<evidence type="ECO:0000313" key="3">
    <source>
        <dbReference type="Proteomes" id="UP000825935"/>
    </source>
</evidence>
<feature type="region of interest" description="Disordered" evidence="1">
    <location>
        <begin position="98"/>
        <end position="121"/>
    </location>
</feature>
<keyword evidence="3" id="KW-1185">Reference proteome</keyword>
<dbReference type="EMBL" id="CM035422">
    <property type="protein sequence ID" value="KAH7373986.1"/>
    <property type="molecule type" value="Genomic_DNA"/>
</dbReference>
<organism evidence="2 3">
    <name type="scientific">Ceratopteris richardii</name>
    <name type="common">Triangle waterfern</name>
    <dbReference type="NCBI Taxonomy" id="49495"/>
    <lineage>
        <taxon>Eukaryota</taxon>
        <taxon>Viridiplantae</taxon>
        <taxon>Streptophyta</taxon>
        <taxon>Embryophyta</taxon>
        <taxon>Tracheophyta</taxon>
        <taxon>Polypodiopsida</taxon>
        <taxon>Polypodiidae</taxon>
        <taxon>Polypodiales</taxon>
        <taxon>Pteridineae</taxon>
        <taxon>Pteridaceae</taxon>
        <taxon>Parkerioideae</taxon>
        <taxon>Ceratopteris</taxon>
    </lineage>
</organism>
<dbReference type="OMA" id="YLRLYHP"/>